<keyword evidence="1" id="KW-0472">Membrane</keyword>
<keyword evidence="1" id="KW-0496">Mitochondrion</keyword>
<dbReference type="AlphaFoldDB" id="A0A922CGK5"/>
<dbReference type="EMBL" id="JH668317">
    <property type="protein sequence ID" value="KAG6445174.1"/>
    <property type="molecule type" value="Genomic_DNA"/>
</dbReference>
<dbReference type="Proteomes" id="UP000791440">
    <property type="component" value="Unassembled WGS sequence"/>
</dbReference>
<proteinExistence type="predicted"/>
<organism evidence="2 3">
    <name type="scientific">Manduca sexta</name>
    <name type="common">Tobacco hawkmoth</name>
    <name type="synonym">Tobacco hornworm</name>
    <dbReference type="NCBI Taxonomy" id="7130"/>
    <lineage>
        <taxon>Eukaryota</taxon>
        <taxon>Metazoa</taxon>
        <taxon>Ecdysozoa</taxon>
        <taxon>Arthropoda</taxon>
        <taxon>Hexapoda</taxon>
        <taxon>Insecta</taxon>
        <taxon>Pterygota</taxon>
        <taxon>Neoptera</taxon>
        <taxon>Endopterygota</taxon>
        <taxon>Lepidoptera</taxon>
        <taxon>Glossata</taxon>
        <taxon>Ditrysia</taxon>
        <taxon>Bombycoidea</taxon>
        <taxon>Sphingidae</taxon>
        <taxon>Sphinginae</taxon>
        <taxon>Sphingini</taxon>
        <taxon>Manduca</taxon>
    </lineage>
</organism>
<reference evidence="2" key="2">
    <citation type="submission" date="2020-12" db="EMBL/GenBank/DDBJ databases">
        <authorList>
            <person name="Kanost M."/>
        </authorList>
    </citation>
    <scope>NUCLEOTIDE SEQUENCE</scope>
</reference>
<keyword evidence="1" id="KW-0999">Mitochondrion inner membrane</keyword>
<sequence>MGIETLEAVDCDPKIINSQEDIETPLILLTYGDLYVLGQLWIRVLKTALVGDISLLPVVEAAAPAKPYHCPPKKPAPMKYTDLPLYTSPHYEYKDYVENIHSCPKAKTKLVQEHLLPHVKCWRKCSQDYYCSLKCSLKEMKNEACETIRNSKREFKRMMRDPENLAIRRAIVLLGTTTGFLLGSGRNVSRRIFYTGIGALATGALCFPKETDEAFRTLSYHTAKAGLAFYNLLCGKEIVLRERLLCKEDLPPSPQLRRMNPCPRKQK</sequence>
<dbReference type="InterPro" id="IPR019166">
    <property type="entry name" value="MIC26/MIC27"/>
</dbReference>
<keyword evidence="3" id="KW-1185">Reference proteome</keyword>
<dbReference type="GO" id="GO:0042407">
    <property type="term" value="P:cristae formation"/>
    <property type="evidence" value="ECO:0007669"/>
    <property type="project" value="InterPro"/>
</dbReference>
<dbReference type="Pfam" id="PF09769">
    <property type="entry name" value="ApoO"/>
    <property type="match status" value="1"/>
</dbReference>
<evidence type="ECO:0000313" key="3">
    <source>
        <dbReference type="Proteomes" id="UP000791440"/>
    </source>
</evidence>
<comment type="subcellular location">
    <subcellularLocation>
        <location evidence="1">Mitochondrion inner membrane</location>
    </subcellularLocation>
</comment>
<evidence type="ECO:0000313" key="2">
    <source>
        <dbReference type="EMBL" id="KAG6445174.1"/>
    </source>
</evidence>
<reference evidence="2" key="1">
    <citation type="journal article" date="2016" name="Insect Biochem. Mol. Biol.">
        <title>Multifaceted biological insights from a draft genome sequence of the tobacco hornworm moth, Manduca sexta.</title>
        <authorList>
            <person name="Kanost M.R."/>
            <person name="Arrese E.L."/>
            <person name="Cao X."/>
            <person name="Chen Y.R."/>
            <person name="Chellapilla S."/>
            <person name="Goldsmith M.R."/>
            <person name="Grosse-Wilde E."/>
            <person name="Heckel D.G."/>
            <person name="Herndon N."/>
            <person name="Jiang H."/>
            <person name="Papanicolaou A."/>
            <person name="Qu J."/>
            <person name="Soulages J.L."/>
            <person name="Vogel H."/>
            <person name="Walters J."/>
            <person name="Waterhouse R.M."/>
            <person name="Ahn S.J."/>
            <person name="Almeida F.C."/>
            <person name="An C."/>
            <person name="Aqrawi P."/>
            <person name="Bretschneider A."/>
            <person name="Bryant W.B."/>
            <person name="Bucks S."/>
            <person name="Chao H."/>
            <person name="Chevignon G."/>
            <person name="Christen J.M."/>
            <person name="Clarke D.F."/>
            <person name="Dittmer N.T."/>
            <person name="Ferguson L.C.F."/>
            <person name="Garavelou S."/>
            <person name="Gordon K.H.J."/>
            <person name="Gunaratna R.T."/>
            <person name="Han Y."/>
            <person name="Hauser F."/>
            <person name="He Y."/>
            <person name="Heidel-Fischer H."/>
            <person name="Hirsh A."/>
            <person name="Hu Y."/>
            <person name="Jiang H."/>
            <person name="Kalra D."/>
            <person name="Klinner C."/>
            <person name="Konig C."/>
            <person name="Kovar C."/>
            <person name="Kroll A.R."/>
            <person name="Kuwar S.S."/>
            <person name="Lee S.L."/>
            <person name="Lehman R."/>
            <person name="Li K."/>
            <person name="Li Z."/>
            <person name="Liang H."/>
            <person name="Lovelace S."/>
            <person name="Lu Z."/>
            <person name="Mansfield J.H."/>
            <person name="McCulloch K.J."/>
            <person name="Mathew T."/>
            <person name="Morton B."/>
            <person name="Muzny D.M."/>
            <person name="Neunemann D."/>
            <person name="Ongeri F."/>
            <person name="Pauchet Y."/>
            <person name="Pu L.L."/>
            <person name="Pyrousis I."/>
            <person name="Rao X.J."/>
            <person name="Redding A."/>
            <person name="Roesel C."/>
            <person name="Sanchez-Gracia A."/>
            <person name="Schaack S."/>
            <person name="Shukla A."/>
            <person name="Tetreau G."/>
            <person name="Wang Y."/>
            <person name="Xiong G.H."/>
            <person name="Traut W."/>
            <person name="Walsh T.K."/>
            <person name="Worley K.C."/>
            <person name="Wu D."/>
            <person name="Wu W."/>
            <person name="Wu Y.Q."/>
            <person name="Zhang X."/>
            <person name="Zou Z."/>
            <person name="Zucker H."/>
            <person name="Briscoe A.D."/>
            <person name="Burmester T."/>
            <person name="Clem R.J."/>
            <person name="Feyereisen R."/>
            <person name="Grimmelikhuijzen C.J.P."/>
            <person name="Hamodrakas S.J."/>
            <person name="Hansson B.S."/>
            <person name="Huguet E."/>
            <person name="Jermiin L.S."/>
            <person name="Lan Q."/>
            <person name="Lehman H.K."/>
            <person name="Lorenzen M."/>
            <person name="Merzendorfer H."/>
            <person name="Michalopoulos I."/>
            <person name="Morton D.B."/>
            <person name="Muthukrishnan S."/>
            <person name="Oakeshott J.G."/>
            <person name="Palmer W."/>
            <person name="Park Y."/>
            <person name="Passarelli A.L."/>
            <person name="Rozas J."/>
            <person name="Schwartz L.M."/>
            <person name="Smith W."/>
            <person name="Southgate A."/>
            <person name="Vilcinskas A."/>
            <person name="Vogt R."/>
            <person name="Wang P."/>
            <person name="Werren J."/>
            <person name="Yu X.Q."/>
            <person name="Zhou J.J."/>
            <person name="Brown S.J."/>
            <person name="Scherer S.E."/>
            <person name="Richards S."/>
            <person name="Blissard G.W."/>
        </authorList>
    </citation>
    <scope>NUCLEOTIDE SEQUENCE</scope>
</reference>
<evidence type="ECO:0000256" key="1">
    <source>
        <dbReference type="RuleBase" id="RU363021"/>
    </source>
</evidence>
<protein>
    <recommendedName>
        <fullName evidence="1">MICOS complex subunit</fullName>
    </recommendedName>
</protein>
<comment type="caution">
    <text evidence="2">The sequence shown here is derived from an EMBL/GenBank/DDBJ whole genome shotgun (WGS) entry which is preliminary data.</text>
</comment>
<accession>A0A922CGK5</accession>
<comment type="subunit">
    <text evidence="1">Component of the mitochondrial contact site and cristae organizing system (MICOS) complex.</text>
</comment>
<comment type="function">
    <text evidence="1">Component of the MICOS complex, a large protein complex of the mitochondrial inner membrane that plays crucial roles in the maintenance of crista junctions, inner membrane architecture, and formation of contact sites to the outer membrane.</text>
</comment>
<dbReference type="GO" id="GO:0061617">
    <property type="term" value="C:MICOS complex"/>
    <property type="evidence" value="ECO:0007669"/>
    <property type="project" value="UniProtKB-UniRule"/>
</dbReference>
<gene>
    <name evidence="2" type="ORF">O3G_MSEX003785</name>
</gene>
<name>A0A922CGK5_MANSE</name>